<feature type="non-terminal residue" evidence="1">
    <location>
        <position position="157"/>
    </location>
</feature>
<keyword evidence="2" id="KW-1185">Reference proteome</keyword>
<sequence length="157" mass="17833">SFCNYSSENRKLCLNNLILFSHYDGTEANKEFGTMHQLVALVRRCTDDKLRCIASWETIFRVVKNLQFPMPKSDGFRTVSKRLRGMIAQGANQITTDLGYRKRVNDTPASTRLRSLAIRMLVWAEDKVTIAEMERLGAGKIDKVEPALRMSVAAYAI</sequence>
<evidence type="ECO:0000313" key="2">
    <source>
        <dbReference type="Proteomes" id="UP001432322"/>
    </source>
</evidence>
<gene>
    <name evidence="1" type="ORF">PFISCL1PPCAC_280</name>
</gene>
<evidence type="ECO:0008006" key="3">
    <source>
        <dbReference type="Google" id="ProtNLM"/>
    </source>
</evidence>
<organism evidence="1 2">
    <name type="scientific">Pristionchus fissidentatus</name>
    <dbReference type="NCBI Taxonomy" id="1538716"/>
    <lineage>
        <taxon>Eukaryota</taxon>
        <taxon>Metazoa</taxon>
        <taxon>Ecdysozoa</taxon>
        <taxon>Nematoda</taxon>
        <taxon>Chromadorea</taxon>
        <taxon>Rhabditida</taxon>
        <taxon>Rhabditina</taxon>
        <taxon>Diplogasteromorpha</taxon>
        <taxon>Diplogasteroidea</taxon>
        <taxon>Neodiplogasteridae</taxon>
        <taxon>Pristionchus</taxon>
    </lineage>
</organism>
<dbReference type="AlphaFoldDB" id="A0AAV5URX7"/>
<comment type="caution">
    <text evidence="1">The sequence shown here is derived from an EMBL/GenBank/DDBJ whole genome shotgun (WGS) entry which is preliminary data.</text>
</comment>
<protein>
    <recommendedName>
        <fullName evidence="3">Ribosomal protein</fullName>
    </recommendedName>
</protein>
<proteinExistence type="predicted"/>
<feature type="non-terminal residue" evidence="1">
    <location>
        <position position="1"/>
    </location>
</feature>
<name>A0AAV5URX7_9BILA</name>
<dbReference type="EMBL" id="BTSY01000001">
    <property type="protein sequence ID" value="GMT08983.1"/>
    <property type="molecule type" value="Genomic_DNA"/>
</dbReference>
<reference evidence="1" key="1">
    <citation type="submission" date="2023-10" db="EMBL/GenBank/DDBJ databases">
        <title>Genome assembly of Pristionchus species.</title>
        <authorList>
            <person name="Yoshida K."/>
            <person name="Sommer R.J."/>
        </authorList>
    </citation>
    <scope>NUCLEOTIDE SEQUENCE</scope>
    <source>
        <strain evidence="1">RS5133</strain>
    </source>
</reference>
<accession>A0AAV5URX7</accession>
<dbReference type="Proteomes" id="UP001432322">
    <property type="component" value="Unassembled WGS sequence"/>
</dbReference>
<evidence type="ECO:0000313" key="1">
    <source>
        <dbReference type="EMBL" id="GMT08983.1"/>
    </source>
</evidence>